<evidence type="ECO:0000313" key="2">
    <source>
        <dbReference type="EMBL" id="PZQ90061.1"/>
    </source>
</evidence>
<name>A0A2W5RI16_ACIJO</name>
<dbReference type="RefSeq" id="WP_242760357.1">
    <property type="nucleotide sequence ID" value="NZ_JAOCKH010000038.1"/>
</dbReference>
<dbReference type="AlphaFoldDB" id="A0A2W5RI16"/>
<evidence type="ECO:0000259" key="1">
    <source>
        <dbReference type="Pfam" id="PF13619"/>
    </source>
</evidence>
<dbReference type="EMBL" id="QFQJ01000040">
    <property type="protein sequence ID" value="PZQ90061.1"/>
    <property type="molecule type" value="Genomic_DNA"/>
</dbReference>
<evidence type="ECO:0000313" key="3">
    <source>
        <dbReference type="Proteomes" id="UP000249282"/>
    </source>
</evidence>
<dbReference type="Pfam" id="PF13619">
    <property type="entry name" value="KTSC"/>
    <property type="match status" value="1"/>
</dbReference>
<sequence>MQRIEVNSRNINYVLYEHFLLTVVLRTGERFIYRLIEASTFNDFIEAIDKDKFYKSQIDMNKKFKRIQLFV</sequence>
<protein>
    <recommendedName>
        <fullName evidence="1">KTSC domain-containing protein</fullName>
    </recommendedName>
</protein>
<accession>A0A2W5RI16</accession>
<reference evidence="2 3" key="1">
    <citation type="submission" date="2017-11" db="EMBL/GenBank/DDBJ databases">
        <title>Infants hospitalized years apart are colonized by the same room-sourced microbial strains.</title>
        <authorList>
            <person name="Brooks B."/>
            <person name="Olm M.R."/>
            <person name="Firek B.A."/>
            <person name="Baker R."/>
            <person name="Thomas B.C."/>
            <person name="Morowitz M.J."/>
            <person name="Banfield J.F."/>
        </authorList>
    </citation>
    <scope>NUCLEOTIDE SEQUENCE [LARGE SCALE GENOMIC DNA]</scope>
    <source>
        <strain evidence="2">S2_003_000_R3_20</strain>
    </source>
</reference>
<organism evidence="2 3">
    <name type="scientific">Acinetobacter johnsonii</name>
    <dbReference type="NCBI Taxonomy" id="40214"/>
    <lineage>
        <taxon>Bacteria</taxon>
        <taxon>Pseudomonadati</taxon>
        <taxon>Pseudomonadota</taxon>
        <taxon>Gammaproteobacteria</taxon>
        <taxon>Moraxellales</taxon>
        <taxon>Moraxellaceae</taxon>
        <taxon>Acinetobacter</taxon>
    </lineage>
</organism>
<gene>
    <name evidence="2" type="ORF">DI542_08755</name>
</gene>
<comment type="caution">
    <text evidence="2">The sequence shown here is derived from an EMBL/GenBank/DDBJ whole genome shotgun (WGS) entry which is preliminary data.</text>
</comment>
<proteinExistence type="predicted"/>
<dbReference type="InterPro" id="IPR025309">
    <property type="entry name" value="KTSC_dom"/>
</dbReference>
<dbReference type="Proteomes" id="UP000249282">
    <property type="component" value="Unassembled WGS sequence"/>
</dbReference>
<feature type="domain" description="KTSC" evidence="1">
    <location>
        <begin position="7"/>
        <end position="59"/>
    </location>
</feature>